<feature type="region of interest" description="Disordered" evidence="2">
    <location>
        <begin position="456"/>
        <end position="499"/>
    </location>
</feature>
<feature type="compositionally biased region" description="Basic and acidic residues" evidence="2">
    <location>
        <begin position="458"/>
        <end position="469"/>
    </location>
</feature>
<evidence type="ECO:0000256" key="2">
    <source>
        <dbReference type="SAM" id="MobiDB-lite"/>
    </source>
</evidence>
<keyword evidence="1" id="KW-0539">Nucleus</keyword>
<proteinExistence type="predicted"/>
<keyword evidence="3" id="KW-1133">Transmembrane helix</keyword>
<dbReference type="CDD" id="cd00067">
    <property type="entry name" value="GAL4"/>
    <property type="match status" value="1"/>
</dbReference>
<feature type="region of interest" description="Disordered" evidence="2">
    <location>
        <begin position="530"/>
        <end position="597"/>
    </location>
</feature>
<keyword evidence="3" id="KW-0472">Membrane</keyword>
<reference evidence="4" key="1">
    <citation type="submission" date="2023-06" db="EMBL/GenBank/DDBJ databases">
        <title>Genome-scale phylogeny and comparative genomics of the fungal order Sordariales.</title>
        <authorList>
            <consortium name="Lawrence Berkeley National Laboratory"/>
            <person name="Hensen N."/>
            <person name="Bonometti L."/>
            <person name="Westerberg I."/>
            <person name="Brannstrom I.O."/>
            <person name="Guillou S."/>
            <person name="Cros-Aarteil S."/>
            <person name="Calhoun S."/>
            <person name="Haridas S."/>
            <person name="Kuo A."/>
            <person name="Mondo S."/>
            <person name="Pangilinan J."/>
            <person name="Riley R."/>
            <person name="LaButti K."/>
            <person name="Andreopoulos B."/>
            <person name="Lipzen A."/>
            <person name="Chen C."/>
            <person name="Yanf M."/>
            <person name="Daum C."/>
            <person name="Ng V."/>
            <person name="Clum A."/>
            <person name="Steindorff A."/>
            <person name="Ohm R."/>
            <person name="Martin F."/>
            <person name="Silar P."/>
            <person name="Natvig D."/>
            <person name="Lalanne C."/>
            <person name="Gautier V."/>
            <person name="Ament-velasquez S.L."/>
            <person name="Kruys A."/>
            <person name="Hutchinson M.I."/>
            <person name="Powell A.J."/>
            <person name="Barry K."/>
            <person name="Miller A.N."/>
            <person name="Grigoriev I.V."/>
            <person name="Debuchy R."/>
            <person name="Gladieux P."/>
            <person name="Thoren M.H."/>
            <person name="Johannesson H."/>
        </authorList>
    </citation>
    <scope>NUCLEOTIDE SEQUENCE</scope>
    <source>
        <strain evidence="4">SMH3187-1</strain>
    </source>
</reference>
<sequence length="777" mass="82016">MPTMNGFSIFQPTIGAPLQWLPAVGTPESDAMIHALIPGPASIQDKRAHVSMDFFESASQTGETFKFYSLPTSIAATSPASSASLFDSGYASFNASPIVPEMGSWAPSPVALTPSVSADEIRNAPRSVSSKSTAASSRQLTADFSSHPGMRIMTRDGRDVTNSASRGCKTKEQRDHAHLMRIIKACDACKRKKIRCDPSHRKRTASQASASSSQSEGKAAKKAKKAAASPPAVQSNASDFALPMFFGTPETPSSSFQSSPETTDDMFDQFVQFEQAPATLSADFDFDSFVSNYDYFNPSQFTPSSSASPSSQEQWAAPVTPAPPAPSPPVVLSDLNAPQDFAFPYLNPGFAHGTSYADFNLYSPAPDFLDEEPQSPRKTAASGRSRQQSSPSGGPQAARETFQHSASIEGVGLAHSDGYYSSPSSPSHGGSPVIEHGQLSPSYQLLSSAAIRTADVGVGDRPEPGRATDGDPGSRQQRPTRQPPSLSRSPDSGVELSQATAGGARSLFNFSTQESVFSALTSQVWSEPGHHVESHVSSSTPTSSTPPSRSSSTAVAPSGHKPSVATMATQPLGTRASESPMTSVGESAVPGPLATSSAGRQRAIGTWTSSLVTSIPSAVPRHSGLIALDERGEKSLAAGSRGVEAQVSPTTPALLSTLPMWRYSVGGFPLLATLGLVSSLLVFALQSQFKGTQDDQLVRPEVLILSCLYLASLLHGRSRVRGETCTKPTRPPSGGIIDNVKTKIQPLGRMLDAVRCAVSRQLRTLVPRLPYLTSVRV</sequence>
<evidence type="ECO:0000256" key="1">
    <source>
        <dbReference type="ARBA" id="ARBA00023242"/>
    </source>
</evidence>
<feature type="compositionally biased region" description="Low complexity" evidence="2">
    <location>
        <begin position="380"/>
        <end position="398"/>
    </location>
</feature>
<keyword evidence="5" id="KW-1185">Reference proteome</keyword>
<feature type="compositionally biased region" description="Polar residues" evidence="2">
    <location>
        <begin position="474"/>
        <end position="499"/>
    </location>
</feature>
<feature type="transmembrane region" description="Helical" evidence="3">
    <location>
        <begin position="660"/>
        <end position="685"/>
    </location>
</feature>
<feature type="compositionally biased region" description="Low complexity" evidence="2">
    <location>
        <begin position="301"/>
        <end position="319"/>
    </location>
</feature>
<feature type="region of interest" description="Disordered" evidence="2">
    <location>
        <begin position="197"/>
        <end position="234"/>
    </location>
</feature>
<name>A0AA40F9T0_9PEZI</name>
<dbReference type="AlphaFoldDB" id="A0AA40F9T0"/>
<feature type="region of interest" description="Disordered" evidence="2">
    <location>
        <begin position="122"/>
        <end position="174"/>
    </location>
</feature>
<feature type="region of interest" description="Disordered" evidence="2">
    <location>
        <begin position="365"/>
        <end position="401"/>
    </location>
</feature>
<comment type="caution">
    <text evidence="4">The sequence shown here is derived from an EMBL/GenBank/DDBJ whole genome shotgun (WGS) entry which is preliminary data.</text>
</comment>
<feature type="compositionally biased region" description="Low complexity" evidence="2">
    <location>
        <begin position="415"/>
        <end position="432"/>
    </location>
</feature>
<evidence type="ECO:0000313" key="5">
    <source>
        <dbReference type="Proteomes" id="UP001172155"/>
    </source>
</evidence>
<dbReference type="GO" id="GO:0008270">
    <property type="term" value="F:zinc ion binding"/>
    <property type="evidence" value="ECO:0007669"/>
    <property type="project" value="InterPro"/>
</dbReference>
<dbReference type="EMBL" id="JAUKUD010000001">
    <property type="protein sequence ID" value="KAK0753652.1"/>
    <property type="molecule type" value="Genomic_DNA"/>
</dbReference>
<organism evidence="4 5">
    <name type="scientific">Schizothecium vesticola</name>
    <dbReference type="NCBI Taxonomy" id="314040"/>
    <lineage>
        <taxon>Eukaryota</taxon>
        <taxon>Fungi</taxon>
        <taxon>Dikarya</taxon>
        <taxon>Ascomycota</taxon>
        <taxon>Pezizomycotina</taxon>
        <taxon>Sordariomycetes</taxon>
        <taxon>Sordariomycetidae</taxon>
        <taxon>Sordariales</taxon>
        <taxon>Schizotheciaceae</taxon>
        <taxon>Schizothecium</taxon>
    </lineage>
</organism>
<dbReference type="InterPro" id="IPR001138">
    <property type="entry name" value="Zn2Cys6_DnaBD"/>
</dbReference>
<evidence type="ECO:0000256" key="3">
    <source>
        <dbReference type="SAM" id="Phobius"/>
    </source>
</evidence>
<evidence type="ECO:0008006" key="6">
    <source>
        <dbReference type="Google" id="ProtNLM"/>
    </source>
</evidence>
<feature type="region of interest" description="Disordered" evidence="2">
    <location>
        <begin position="413"/>
        <end position="437"/>
    </location>
</feature>
<feature type="compositionally biased region" description="Pro residues" evidence="2">
    <location>
        <begin position="320"/>
        <end position="329"/>
    </location>
</feature>
<feature type="compositionally biased region" description="Low complexity" evidence="2">
    <location>
        <begin position="535"/>
        <end position="559"/>
    </location>
</feature>
<feature type="compositionally biased region" description="Low complexity" evidence="2">
    <location>
        <begin position="127"/>
        <end position="137"/>
    </location>
</feature>
<evidence type="ECO:0000313" key="4">
    <source>
        <dbReference type="EMBL" id="KAK0753652.1"/>
    </source>
</evidence>
<accession>A0AA40F9T0</accession>
<dbReference type="Proteomes" id="UP001172155">
    <property type="component" value="Unassembled WGS sequence"/>
</dbReference>
<feature type="compositionally biased region" description="Low complexity" evidence="2">
    <location>
        <begin position="205"/>
        <end position="217"/>
    </location>
</feature>
<dbReference type="GO" id="GO:0000981">
    <property type="term" value="F:DNA-binding transcription factor activity, RNA polymerase II-specific"/>
    <property type="evidence" value="ECO:0007669"/>
    <property type="project" value="InterPro"/>
</dbReference>
<protein>
    <recommendedName>
        <fullName evidence="6">Zn(2)-C6 fungal-type domain-containing protein</fullName>
    </recommendedName>
</protein>
<keyword evidence="3" id="KW-0812">Transmembrane</keyword>
<gene>
    <name evidence="4" type="ORF">B0T18DRAFT_20493</name>
</gene>
<feature type="compositionally biased region" description="Polar residues" evidence="2">
    <location>
        <begin position="566"/>
        <end position="585"/>
    </location>
</feature>
<feature type="region of interest" description="Disordered" evidence="2">
    <location>
        <begin position="301"/>
        <end position="333"/>
    </location>
</feature>